<feature type="region of interest" description="Disordered" evidence="1">
    <location>
        <begin position="458"/>
        <end position="503"/>
    </location>
</feature>
<evidence type="ECO:0000256" key="1">
    <source>
        <dbReference type="SAM" id="MobiDB-lite"/>
    </source>
</evidence>
<feature type="region of interest" description="Disordered" evidence="1">
    <location>
        <begin position="289"/>
        <end position="380"/>
    </location>
</feature>
<dbReference type="Proteomes" id="UP000215145">
    <property type="component" value="Unassembled WGS sequence"/>
</dbReference>
<gene>
    <name evidence="2" type="ORF">CGZ75_04490</name>
</gene>
<keyword evidence="3" id="KW-1185">Reference proteome</keyword>
<dbReference type="EMBL" id="NMUQ01000001">
    <property type="protein sequence ID" value="OXM15971.1"/>
    <property type="molecule type" value="Genomic_DNA"/>
</dbReference>
<organism evidence="2 3">
    <name type="scientific">Paenibacillus herberti</name>
    <dbReference type="NCBI Taxonomy" id="1619309"/>
    <lineage>
        <taxon>Bacteria</taxon>
        <taxon>Bacillati</taxon>
        <taxon>Bacillota</taxon>
        <taxon>Bacilli</taxon>
        <taxon>Bacillales</taxon>
        <taxon>Paenibacillaceae</taxon>
        <taxon>Paenibacillus</taxon>
    </lineage>
</organism>
<sequence>MNIGSFMKLVGEIQPAANRPIELRPGQTVRATVIEQQQGSNEALLQIGDSQLMAKLETPLKVGQTAVLQVQGETPEGIIVLKMADKGTQAAAEPELEQWKELASRLGLPGRDNGVGTLLKELRTAGLPLTRETAAALSTAAALKPEGTDPGEWLRAAASAIERGLPMTKDTLLALRQALSGPPVHELLARLQQQLEQLSGSRLTSGVGGAGNALGPAADPSPGAAGGPSPSQAVMAGASTSGGAADAAKGGVQAGVMPAKGEELAAKLLSMLQGGKAWIEPEGVVRDGRSVQPSVTQGTAAQGSTAQGTPQGNVAQGLGSSSLIPGNGLGTASSVRPDTVTGSSAPSGPAGIQSGGGTADDHSSVIMKSGDDRASNGQAASAARMAGGGLGETGAAALKMLLQFMGVSHEKQLLELPPQAKVSSEQAGAGVATAGGRLAAEADAGILAAGRSTAAAAGEQGGRVSAGPTSGAAALDAAERSMAEPTRTSVQATPTADAGSVGSKAIEDEAASAAARVAAGAGERLEPPGSRAVLAAAVANLTAADAQAEATLKSTLLQLLEVPDLPAALKDSASQLLQQVTGQQLLLSPERSGTFFSQLTLQLPIRTQDGEATASIHVQTRRGAKGGVDASNCRLLFNLELSSLGATVVDVNIVDKVVSLTVYGSHPDIPLLVEAGRTELTERIQESGYRLLGLRVAENIQQQNAGNKVDEAVGQPHWGKEAYRGVDIKV</sequence>
<evidence type="ECO:0000313" key="2">
    <source>
        <dbReference type="EMBL" id="OXM15971.1"/>
    </source>
</evidence>
<dbReference type="OrthoDB" id="2351076at2"/>
<feature type="compositionally biased region" description="Low complexity" evidence="1">
    <location>
        <begin position="215"/>
        <end position="248"/>
    </location>
</feature>
<feature type="region of interest" description="Disordered" evidence="1">
    <location>
        <begin position="200"/>
        <end position="248"/>
    </location>
</feature>
<reference evidence="2 3" key="1">
    <citation type="submission" date="2017-07" db="EMBL/GenBank/DDBJ databases">
        <title>Paenibacillus herberti R33 genome sequencing and assembly.</title>
        <authorList>
            <person name="Su W."/>
        </authorList>
    </citation>
    <scope>NUCLEOTIDE SEQUENCE [LARGE SCALE GENOMIC DNA]</scope>
    <source>
        <strain evidence="2 3">R33</strain>
    </source>
</reference>
<evidence type="ECO:0000313" key="3">
    <source>
        <dbReference type="Proteomes" id="UP000215145"/>
    </source>
</evidence>
<protein>
    <recommendedName>
        <fullName evidence="4">Flagellar hook-length control protein-like C-terminal domain-containing protein</fullName>
    </recommendedName>
</protein>
<proteinExistence type="predicted"/>
<accession>A0A229P1N7</accession>
<evidence type="ECO:0008006" key="4">
    <source>
        <dbReference type="Google" id="ProtNLM"/>
    </source>
</evidence>
<comment type="caution">
    <text evidence="2">The sequence shown here is derived from an EMBL/GenBank/DDBJ whole genome shotgun (WGS) entry which is preliminary data.</text>
</comment>
<feature type="compositionally biased region" description="Basic and acidic residues" evidence="1">
    <location>
        <begin position="359"/>
        <end position="374"/>
    </location>
</feature>
<dbReference type="RefSeq" id="WP_089523057.1">
    <property type="nucleotide sequence ID" value="NZ_NMUQ01000001.1"/>
</dbReference>
<feature type="compositionally biased region" description="Polar residues" evidence="1">
    <location>
        <begin position="291"/>
        <end position="346"/>
    </location>
</feature>
<name>A0A229P1N7_9BACL</name>
<dbReference type="AlphaFoldDB" id="A0A229P1N7"/>